<protein>
    <submittedName>
        <fullName evidence="2">Uncharacterized protein</fullName>
    </submittedName>
</protein>
<feature type="transmembrane region" description="Helical" evidence="1">
    <location>
        <begin position="71"/>
        <end position="89"/>
    </location>
</feature>
<dbReference type="AlphaFoldDB" id="A0A3B0N9X4"/>
<keyword evidence="1" id="KW-0472">Membrane</keyword>
<keyword evidence="1" id="KW-0812">Transmembrane</keyword>
<feature type="transmembrane region" description="Helical" evidence="1">
    <location>
        <begin position="557"/>
        <end position="578"/>
    </location>
</feature>
<keyword evidence="1" id="KW-1133">Transmembrane helix</keyword>
<dbReference type="EMBL" id="UIVT01000004">
    <property type="protein sequence ID" value="SVP94729.1"/>
    <property type="molecule type" value="Genomic_DNA"/>
</dbReference>
<evidence type="ECO:0000313" key="3">
    <source>
        <dbReference type="EMBL" id="SVP95448.1"/>
    </source>
</evidence>
<feature type="transmembrane region" description="Helical" evidence="1">
    <location>
        <begin position="590"/>
        <end position="607"/>
    </location>
</feature>
<feature type="transmembrane region" description="Helical" evidence="1">
    <location>
        <begin position="20"/>
        <end position="40"/>
    </location>
</feature>
<gene>
    <name evidence="2" type="ORF">TAT_000360900</name>
    <name evidence="3" type="ORF">TAV_000360900</name>
</gene>
<dbReference type="EMBL" id="UIVS01000004">
    <property type="protein sequence ID" value="SVP95448.1"/>
    <property type="molecule type" value="Genomic_DNA"/>
</dbReference>
<organism evidence="2">
    <name type="scientific">Theileria annulata</name>
    <dbReference type="NCBI Taxonomy" id="5874"/>
    <lineage>
        <taxon>Eukaryota</taxon>
        <taxon>Sar</taxon>
        <taxon>Alveolata</taxon>
        <taxon>Apicomplexa</taxon>
        <taxon>Aconoidasida</taxon>
        <taxon>Piroplasmida</taxon>
        <taxon>Theileriidae</taxon>
        <taxon>Theileria</taxon>
    </lineage>
</organism>
<feature type="transmembrane region" description="Helical" evidence="1">
    <location>
        <begin position="183"/>
        <end position="205"/>
    </location>
</feature>
<accession>A0A3B0N9X4</accession>
<proteinExistence type="predicted"/>
<evidence type="ECO:0000313" key="2">
    <source>
        <dbReference type="EMBL" id="SVP94729.1"/>
    </source>
</evidence>
<dbReference type="VEuPathDB" id="PiroplasmaDB:TA10505"/>
<feature type="transmembrane region" description="Helical" evidence="1">
    <location>
        <begin position="627"/>
        <end position="648"/>
    </location>
</feature>
<sequence length="706" mass="82153">MTGEQPPESNYSKTPKNEDKFVFSSKFALALVAISSNMLAEQTRALSSHFIVGLNIRQENMGVYISKMKTYRVIFMFLGYISKDIHAFLLRFNKANLSILALSLLTFFRGLVFNSVNQTYNPGFAFYCTSNVDAFLCGMVYNSIISFAPQQMAIIRLSSDMCSVLVTIIQTLLDVIFEGRPLLIIKIQCCFSFLLTLISLFLWFYQVKLLEIEPYKSNIVLISEINSIIDSFNHFLAIIDRHIEVINRYSDLFLSYKKSETKLKSLFKKLEKVLEDINEMDGKTTNNGYLESELRNVIEKLGLMDEFAKKLSNLLNIDLEDRQVLRSVFDLSSQDFTSEKKRFENVKITPEIEEMYNEAVQFVDQIYSEFKEFEAIFETIEEIVEIIKKHNISNKMKIYDSKKQFKWLLKKLGENLTSKSNVPDPGEKIKADDISLKIESFFKPLDRLMDKVGKTRIDKIQKKTMSSPKEPFEVEKYKHGYFSLWSIMKSPTIMFLSSTFLFEFLFPHVIPYGLLNGESAMVVSLVIAPFRISGSIAVFLTDYFVPNFKNWTWQYDVFWILVIPQFMTFLISIIAIHTRLWPFRILIDQILLVVIVAVIMVICNSLVESFSYMAIANYVVNNKLYTGLLVIHTILIEVVRLVFVKIGVGYSDARNRYGLIYPDFEPYREIQHQFIFWLGETLYRADRNLWRDVSTSIFRYAEELEQ</sequence>
<evidence type="ECO:0000256" key="1">
    <source>
        <dbReference type="SAM" id="Phobius"/>
    </source>
</evidence>
<reference evidence="2" key="1">
    <citation type="submission" date="2018-07" db="EMBL/GenBank/DDBJ databases">
        <authorList>
            <person name="Quirk P.G."/>
            <person name="Krulwich T.A."/>
        </authorList>
    </citation>
    <scope>NUCLEOTIDE SEQUENCE</scope>
    <source>
        <strain evidence="2">Anand</strain>
    </source>
</reference>
<feature type="transmembrane region" description="Helical" evidence="1">
    <location>
        <begin position="493"/>
        <end position="515"/>
    </location>
</feature>
<feature type="transmembrane region" description="Helical" evidence="1">
    <location>
        <begin position="95"/>
        <end position="112"/>
    </location>
</feature>
<name>A0A3B0N9X4_THEAN</name>
<feature type="transmembrane region" description="Helical" evidence="1">
    <location>
        <begin position="124"/>
        <end position="148"/>
    </location>
</feature>
<feature type="transmembrane region" description="Helical" evidence="1">
    <location>
        <begin position="522"/>
        <end position="545"/>
    </location>
</feature>